<keyword evidence="3 10" id="KW-0132">Cell division</keyword>
<evidence type="ECO:0000256" key="12">
    <source>
        <dbReference type="SAM" id="MobiDB-lite"/>
    </source>
</evidence>
<feature type="coiled-coil region" evidence="11">
    <location>
        <begin position="354"/>
        <end position="402"/>
    </location>
</feature>
<keyword evidence="9 10" id="KW-0137">Centromere</keyword>
<evidence type="ECO:0000259" key="14">
    <source>
        <dbReference type="Pfam" id="PF18077"/>
    </source>
</evidence>
<comment type="subcellular location">
    <subcellularLocation>
        <location evidence="10">Chromosome</location>
        <location evidence="10">Centromere</location>
        <location evidence="10">Kinetochore</location>
    </subcellularLocation>
    <subcellularLocation>
        <location evidence="10">Nucleus</location>
    </subcellularLocation>
</comment>
<evidence type="ECO:0000256" key="8">
    <source>
        <dbReference type="ARBA" id="ARBA00023306"/>
    </source>
</evidence>
<organism evidence="15 16">
    <name type="scientific">Clathrus columnatus</name>
    <dbReference type="NCBI Taxonomy" id="1419009"/>
    <lineage>
        <taxon>Eukaryota</taxon>
        <taxon>Fungi</taxon>
        <taxon>Dikarya</taxon>
        <taxon>Basidiomycota</taxon>
        <taxon>Agaricomycotina</taxon>
        <taxon>Agaricomycetes</taxon>
        <taxon>Phallomycetidae</taxon>
        <taxon>Phallales</taxon>
        <taxon>Clathraceae</taxon>
        <taxon>Clathrus</taxon>
    </lineage>
</organism>
<gene>
    <name evidence="15" type="ORF">Clacol_006445</name>
</gene>
<dbReference type="InterPro" id="IPR038273">
    <property type="entry name" value="Ndc80_sf"/>
</dbReference>
<evidence type="ECO:0000256" key="6">
    <source>
        <dbReference type="ARBA" id="ARBA00023054"/>
    </source>
</evidence>
<name>A0AAV5AHP8_9AGAM</name>
<dbReference type="PANTHER" id="PTHR10643:SF2">
    <property type="entry name" value="KINETOCHORE PROTEIN NDC80 HOMOLOG"/>
    <property type="match status" value="1"/>
</dbReference>
<evidence type="ECO:0000256" key="4">
    <source>
        <dbReference type="ARBA" id="ARBA00022776"/>
    </source>
</evidence>
<evidence type="ECO:0000256" key="3">
    <source>
        <dbReference type="ARBA" id="ARBA00022618"/>
    </source>
</evidence>
<keyword evidence="7 10" id="KW-0539">Nucleus</keyword>
<dbReference type="AlphaFoldDB" id="A0AAV5AHP8"/>
<protein>
    <recommendedName>
        <fullName evidence="10">Kinetochore protein NDC80</fullName>
    </recommendedName>
</protein>
<comment type="function">
    <text evidence="10">Acts as a component of the essential kinetochore-associated NDC80 complex, which is required for chromosome segregation and spindle checkpoint activity.</text>
</comment>
<accession>A0AAV5AHP8</accession>
<dbReference type="Pfam" id="PF18077">
    <property type="entry name" value="DUF5595"/>
    <property type="match status" value="1"/>
</dbReference>
<proteinExistence type="inferred from homology"/>
<evidence type="ECO:0000256" key="7">
    <source>
        <dbReference type="ARBA" id="ARBA00023242"/>
    </source>
</evidence>
<dbReference type="EMBL" id="BPWL01000007">
    <property type="protein sequence ID" value="GJJ12204.1"/>
    <property type="molecule type" value="Genomic_DNA"/>
</dbReference>
<dbReference type="InterPro" id="IPR055260">
    <property type="entry name" value="Ndc80_CH"/>
</dbReference>
<evidence type="ECO:0000256" key="2">
    <source>
        <dbReference type="ARBA" id="ARBA00022454"/>
    </source>
</evidence>
<feature type="domain" description="DUF5595" evidence="14">
    <location>
        <begin position="262"/>
        <end position="326"/>
    </location>
</feature>
<dbReference type="Pfam" id="PF03801">
    <property type="entry name" value="Ndc80_HEC"/>
    <property type="match status" value="1"/>
</dbReference>
<feature type="region of interest" description="Disordered" evidence="12">
    <location>
        <begin position="1"/>
        <end position="36"/>
    </location>
</feature>
<evidence type="ECO:0000256" key="10">
    <source>
        <dbReference type="RuleBase" id="RU368072"/>
    </source>
</evidence>
<comment type="similarity">
    <text evidence="1 10">Belongs to the NDC80/HEC1 family.</text>
</comment>
<evidence type="ECO:0000259" key="13">
    <source>
        <dbReference type="Pfam" id="PF03801"/>
    </source>
</evidence>
<feature type="coiled-coil region" evidence="11">
    <location>
        <begin position="530"/>
        <end position="557"/>
    </location>
</feature>
<evidence type="ECO:0000256" key="5">
    <source>
        <dbReference type="ARBA" id="ARBA00022838"/>
    </source>
</evidence>
<dbReference type="GO" id="GO:0031262">
    <property type="term" value="C:Ndc80 complex"/>
    <property type="evidence" value="ECO:0007669"/>
    <property type="project" value="UniProtKB-UniRule"/>
</dbReference>
<evidence type="ECO:0000313" key="15">
    <source>
        <dbReference type="EMBL" id="GJJ12204.1"/>
    </source>
</evidence>
<keyword evidence="2 10" id="KW-0158">Chromosome</keyword>
<keyword evidence="6 11" id="KW-0175">Coiled coil</keyword>
<evidence type="ECO:0000256" key="9">
    <source>
        <dbReference type="ARBA" id="ARBA00023328"/>
    </source>
</evidence>
<dbReference type="Gene3D" id="6.10.250.1950">
    <property type="match status" value="1"/>
</dbReference>
<feature type="compositionally biased region" description="Polar residues" evidence="12">
    <location>
        <begin position="16"/>
        <end position="33"/>
    </location>
</feature>
<evidence type="ECO:0000313" key="16">
    <source>
        <dbReference type="Proteomes" id="UP001050691"/>
    </source>
</evidence>
<dbReference type="InterPro" id="IPR040967">
    <property type="entry name" value="DUF5595"/>
</dbReference>
<dbReference type="InterPro" id="IPR005550">
    <property type="entry name" value="Kinetochore_Ndc80"/>
</dbReference>
<keyword evidence="4 10" id="KW-0498">Mitosis</keyword>
<feature type="coiled-coil region" evidence="11">
    <location>
        <begin position="302"/>
        <end position="329"/>
    </location>
</feature>
<dbReference type="PANTHER" id="PTHR10643">
    <property type="entry name" value="KINETOCHORE PROTEIN NDC80"/>
    <property type="match status" value="1"/>
</dbReference>
<sequence>MDRRQTLHPLADSAGNARTNIPVPTTVIKTNPTMRPPPLTASRMSIQQSILQPRQSIMRSGLQNIDPMLASVRKPVDMAFGRTPLSVKHSRRGIVGRQSVAPTLNVPTQVIKDTRPIRDKQFQLSEQKQILKFLTERQFPGNITLKTLQSPTNKDFQTVFRWLFEILDPCYVMCKGNKKFEDEIIPTLRYHRYPAADQINVKWLQAVGSMHAWPSLLGVLHWMTLLCTVRLAFLSELVKTSYAFSDDPTVQNKSLVPEIFGEEHNNTLAFDYYVEAYYVFLQGSDDFTEQDQELEERHSRRNQAIFQERDSLKIELETLKEEYNSLTATPPPIVKLQADNERLRRDQMKFTGVISHTRAKVEKYKETVKKLKTEITAQESYLQKLKEEFQQLSLTVKEQNLSPQEVTRMNTEHDSLHRTLGELRRKVAETQQGYHNLEVALANRTADMERAVDEYMGYLWRLELHPQPPFPFDKMNFDINFDPSKDDPRQLIIGEDLKGTIAPALTQLAYTKRKQRSEAEDEIIQIDFTTEKILVEYENLEETINNIEIRTNVLMEQADALRKADDAFMSNTEAARLERELAQARAATKSNGLGVKLKVQALQIAYQEQIEKTDRLREETIKALVKNTNDMCMFKERVSEDLSRLRQFAEEN</sequence>
<dbReference type="GO" id="GO:0051301">
    <property type="term" value="P:cell division"/>
    <property type="evidence" value="ECO:0007669"/>
    <property type="project" value="UniProtKB-UniRule"/>
</dbReference>
<keyword evidence="16" id="KW-1185">Reference proteome</keyword>
<reference evidence="15" key="1">
    <citation type="submission" date="2021-10" db="EMBL/GenBank/DDBJ databases">
        <title>De novo Genome Assembly of Clathrus columnatus (Basidiomycota, Fungi) Using Illumina and Nanopore Sequence Data.</title>
        <authorList>
            <person name="Ogiso-Tanaka E."/>
            <person name="Itagaki H."/>
            <person name="Hosoya T."/>
            <person name="Hosaka K."/>
        </authorList>
    </citation>
    <scope>NUCLEOTIDE SEQUENCE</scope>
    <source>
        <strain evidence="15">MO-923</strain>
    </source>
</reference>
<dbReference type="GO" id="GO:0051315">
    <property type="term" value="P:attachment of mitotic spindle microtubules to kinetochore"/>
    <property type="evidence" value="ECO:0007669"/>
    <property type="project" value="UniProtKB-UniRule"/>
</dbReference>
<feature type="domain" description="Kinetochore protein Ndc80 CH" evidence="13">
    <location>
        <begin position="96"/>
        <end position="227"/>
    </location>
</feature>
<comment type="caution">
    <text evidence="15">The sequence shown here is derived from an EMBL/GenBank/DDBJ whole genome shotgun (WGS) entry which is preliminary data.</text>
</comment>
<comment type="subunit">
    <text evidence="10">Component of the NDC80 complex.</text>
</comment>
<dbReference type="Gene3D" id="1.10.418.30">
    <property type="entry name" value="Ncd80 complex, Ncd80 subunit"/>
    <property type="match status" value="1"/>
</dbReference>
<keyword evidence="5 10" id="KW-0995">Kinetochore</keyword>
<dbReference type="GO" id="GO:0005634">
    <property type="term" value="C:nucleus"/>
    <property type="evidence" value="ECO:0007669"/>
    <property type="project" value="UniProtKB-SubCell"/>
</dbReference>
<evidence type="ECO:0000256" key="1">
    <source>
        <dbReference type="ARBA" id="ARBA00007050"/>
    </source>
</evidence>
<dbReference type="Proteomes" id="UP001050691">
    <property type="component" value="Unassembled WGS sequence"/>
</dbReference>
<evidence type="ECO:0000256" key="11">
    <source>
        <dbReference type="SAM" id="Coils"/>
    </source>
</evidence>
<keyword evidence="8 10" id="KW-0131">Cell cycle</keyword>